<feature type="non-terminal residue" evidence="5">
    <location>
        <position position="1"/>
    </location>
</feature>
<dbReference type="GO" id="GO:0006260">
    <property type="term" value="P:DNA replication"/>
    <property type="evidence" value="ECO:0007669"/>
    <property type="project" value="InterPro"/>
</dbReference>
<dbReference type="Pfam" id="PF14579">
    <property type="entry name" value="HHH_6"/>
    <property type="match status" value="1"/>
</dbReference>
<evidence type="ECO:0000313" key="5">
    <source>
        <dbReference type="EMBL" id="PCH60968.1"/>
    </source>
</evidence>
<dbReference type="InterPro" id="IPR004365">
    <property type="entry name" value="NA-bd_OB_tRNA"/>
</dbReference>
<comment type="caution">
    <text evidence="5">The sequence shown here is derived from an EMBL/GenBank/DDBJ whole genome shotgun (WGS) entry which is preliminary data.</text>
</comment>
<proteinExistence type="predicted"/>
<dbReference type="InterPro" id="IPR029460">
    <property type="entry name" value="DNAPol_HHH"/>
</dbReference>
<dbReference type="GO" id="GO:0003676">
    <property type="term" value="F:nucleic acid binding"/>
    <property type="evidence" value="ECO:0007669"/>
    <property type="project" value="InterPro"/>
</dbReference>
<accession>A0A2A4MM89</accession>
<reference evidence="6" key="1">
    <citation type="submission" date="2017-08" db="EMBL/GenBank/DDBJ databases">
        <title>A dynamic microbial community with high functional redundancy inhabits the cold, oxic subseafloor aquifer.</title>
        <authorList>
            <person name="Tully B.J."/>
            <person name="Wheat C.G."/>
            <person name="Glazer B.T."/>
            <person name="Huber J.A."/>
        </authorList>
    </citation>
    <scope>NUCLEOTIDE SEQUENCE [LARGE SCALE GENOMIC DNA]</scope>
</reference>
<dbReference type="InterPro" id="IPR012340">
    <property type="entry name" value="NA-bd_OB-fold"/>
</dbReference>
<dbReference type="EMBL" id="NVQR01000076">
    <property type="protein sequence ID" value="PCH60968.1"/>
    <property type="molecule type" value="Genomic_DNA"/>
</dbReference>
<dbReference type="CDD" id="cd04485">
    <property type="entry name" value="DnaE_OBF"/>
    <property type="match status" value="1"/>
</dbReference>
<evidence type="ECO:0000259" key="2">
    <source>
        <dbReference type="Pfam" id="PF01336"/>
    </source>
</evidence>
<protein>
    <submittedName>
        <fullName evidence="5">DNA polymerase III subunit alpha</fullName>
    </submittedName>
</protein>
<dbReference type="Gene3D" id="1.10.150.870">
    <property type="match status" value="1"/>
</dbReference>
<feature type="domain" description="DNA polymerase helix-hairpin-helix motif" evidence="3">
    <location>
        <begin position="77"/>
        <end position="157"/>
    </location>
</feature>
<feature type="domain" description="DNA polymerase III subunit alpha C-terminal" evidence="4">
    <location>
        <begin position="410"/>
        <end position="446"/>
    </location>
</feature>
<evidence type="ECO:0000256" key="1">
    <source>
        <dbReference type="ARBA" id="ARBA00022490"/>
    </source>
</evidence>
<keyword evidence="1" id="KW-0963">Cytoplasm</keyword>
<dbReference type="InterPro" id="IPR048472">
    <property type="entry name" value="DNA_pol_IIIA_C"/>
</dbReference>
<feature type="domain" description="OB" evidence="2">
    <location>
        <begin position="265"/>
        <end position="327"/>
    </location>
</feature>
<dbReference type="Gene3D" id="2.40.50.140">
    <property type="entry name" value="Nucleic acid-binding proteins"/>
    <property type="match status" value="1"/>
</dbReference>
<evidence type="ECO:0000259" key="3">
    <source>
        <dbReference type="Pfam" id="PF14579"/>
    </source>
</evidence>
<dbReference type="GO" id="GO:0008408">
    <property type="term" value="F:3'-5' exonuclease activity"/>
    <property type="evidence" value="ECO:0007669"/>
    <property type="project" value="InterPro"/>
</dbReference>
<dbReference type="Pfam" id="PF01336">
    <property type="entry name" value="tRNA_anti-codon"/>
    <property type="match status" value="1"/>
</dbReference>
<dbReference type="Pfam" id="PF20914">
    <property type="entry name" value="DNA_pol_IIIA_C"/>
    <property type="match status" value="1"/>
</dbReference>
<name>A0A2A4MM89_9GAMM</name>
<organism evidence="5 6">
    <name type="scientific">SAR86 cluster bacterium</name>
    <dbReference type="NCBI Taxonomy" id="2030880"/>
    <lineage>
        <taxon>Bacteria</taxon>
        <taxon>Pseudomonadati</taxon>
        <taxon>Pseudomonadota</taxon>
        <taxon>Gammaproteobacteria</taxon>
        <taxon>SAR86 cluster</taxon>
    </lineage>
</organism>
<dbReference type="InterPro" id="IPR004805">
    <property type="entry name" value="DnaE2/DnaE/PolC"/>
</dbReference>
<evidence type="ECO:0000313" key="6">
    <source>
        <dbReference type="Proteomes" id="UP000218172"/>
    </source>
</evidence>
<dbReference type="AlphaFoldDB" id="A0A2A4MM89"/>
<gene>
    <name evidence="5" type="ORF">COC19_05190</name>
</gene>
<evidence type="ECO:0000259" key="4">
    <source>
        <dbReference type="Pfam" id="PF20914"/>
    </source>
</evidence>
<dbReference type="Proteomes" id="UP000218172">
    <property type="component" value="Unassembled WGS sequence"/>
</dbReference>
<dbReference type="PANTHER" id="PTHR32294:SF0">
    <property type="entry name" value="DNA POLYMERASE III SUBUNIT ALPHA"/>
    <property type="match status" value="1"/>
</dbReference>
<dbReference type="PANTHER" id="PTHR32294">
    <property type="entry name" value="DNA POLYMERASE III SUBUNIT ALPHA"/>
    <property type="match status" value="1"/>
</dbReference>
<sequence length="458" mass="51074">GVDEELAGSIFDIMEKFAGYGFNKSHSAAYALVSYQTAWLKTHYPSYFMAAVLSADMQNTDKIVILIEECRSMKLVLVPPDVNGGQLHFTVNDRGEIVYGLGAIKGLGQGPVSAILAAREQREFTSLLDFCQRVDTRSVNKRTLEALIKAGAFDRLSDLEIDLSRAMLMSGLRNSMQAAEQGSRNQASGVEDLFGEIKPVTPAVDEFNNSVACRPWPEQQRLAAEKETLGLYLSGHPIEEYLPELAQITKERLANLRPQRNSQLIAGLLVSIRTMKSKSGDTIAFLVLDDRSARFEVSLFAKEYEKFREVLQKDAILVVDCVVTLDDYSGNMRGRAKQVMKLVDARQQRVRRLCLDLKAEKLHKDFCKKLAHILEPYHPQRKKTQAVSGQVPVNGASSMSAQAEQAQYSGCPVVVHYERFAAKGCIMLGADWTVSPHDELIQKLRSEYGKGTVRLEYS</sequence>